<evidence type="ECO:0000313" key="7">
    <source>
        <dbReference type="EMBL" id="UFP95614.1"/>
    </source>
</evidence>
<evidence type="ECO:0000256" key="1">
    <source>
        <dbReference type="ARBA" id="ARBA00004141"/>
    </source>
</evidence>
<dbReference type="EMBL" id="CP063845">
    <property type="protein sequence ID" value="UFP95614.1"/>
    <property type="molecule type" value="Genomic_DNA"/>
</dbReference>
<feature type="transmembrane region" description="Helical" evidence="5">
    <location>
        <begin position="20"/>
        <end position="40"/>
    </location>
</feature>
<dbReference type="GO" id="GO:0006508">
    <property type="term" value="P:proteolysis"/>
    <property type="evidence" value="ECO:0007669"/>
    <property type="project" value="UniProtKB-KW"/>
</dbReference>
<feature type="transmembrane region" description="Helical" evidence="5">
    <location>
        <begin position="60"/>
        <end position="88"/>
    </location>
</feature>
<dbReference type="Gene3D" id="1.20.1540.10">
    <property type="entry name" value="Rhomboid-like"/>
    <property type="match status" value="1"/>
</dbReference>
<keyword evidence="7" id="KW-0645">Protease</keyword>
<dbReference type="GO" id="GO:0008233">
    <property type="term" value="F:peptidase activity"/>
    <property type="evidence" value="ECO:0007669"/>
    <property type="project" value="UniProtKB-KW"/>
</dbReference>
<accession>A0ABY3PPS4</accession>
<keyword evidence="4 5" id="KW-0472">Membrane</keyword>
<reference evidence="7 8" key="1">
    <citation type="journal article" date="2021" name="Genome Biol. Evol.">
        <title>Complete Genome Sequencing of a Novel Gloeobacter Species from a Waterfall Cave in Mexico.</title>
        <authorList>
            <person name="Saw J.H."/>
            <person name="Cardona T."/>
            <person name="Montejano G."/>
        </authorList>
    </citation>
    <scope>NUCLEOTIDE SEQUENCE [LARGE SCALE GENOMIC DNA]</scope>
    <source>
        <strain evidence="7">MG652769</strain>
    </source>
</reference>
<name>A0ABY3PPS4_9CYAN</name>
<evidence type="ECO:0000256" key="4">
    <source>
        <dbReference type="ARBA" id="ARBA00023136"/>
    </source>
</evidence>
<feature type="domain" description="Peptidase S54 rhomboid" evidence="6">
    <location>
        <begin position="57"/>
        <end position="190"/>
    </location>
</feature>
<keyword evidence="3 5" id="KW-1133">Transmembrane helix</keyword>
<feature type="transmembrane region" description="Helical" evidence="5">
    <location>
        <begin position="120"/>
        <end position="140"/>
    </location>
</feature>
<evidence type="ECO:0000259" key="6">
    <source>
        <dbReference type="Pfam" id="PF01694"/>
    </source>
</evidence>
<dbReference type="InterPro" id="IPR050925">
    <property type="entry name" value="Rhomboid_protease_S54"/>
</dbReference>
<protein>
    <submittedName>
        <fullName evidence="7">Rhomboid family intramembrane serine protease</fullName>
    </submittedName>
</protein>
<dbReference type="RefSeq" id="WP_230842840.1">
    <property type="nucleotide sequence ID" value="NZ_CP063845.1"/>
</dbReference>
<feature type="transmembrane region" description="Helical" evidence="5">
    <location>
        <begin position="95"/>
        <end position="114"/>
    </location>
</feature>
<keyword evidence="7" id="KW-0378">Hydrolase</keyword>
<feature type="transmembrane region" description="Helical" evidence="5">
    <location>
        <begin position="171"/>
        <end position="191"/>
    </location>
</feature>
<organism evidence="7 8">
    <name type="scientific">Gloeobacter morelensis MG652769</name>
    <dbReference type="NCBI Taxonomy" id="2781736"/>
    <lineage>
        <taxon>Bacteria</taxon>
        <taxon>Bacillati</taxon>
        <taxon>Cyanobacteriota</taxon>
        <taxon>Cyanophyceae</taxon>
        <taxon>Gloeobacterales</taxon>
        <taxon>Gloeobacteraceae</taxon>
        <taxon>Gloeobacter</taxon>
        <taxon>Gloeobacter morelensis</taxon>
    </lineage>
</organism>
<comment type="subcellular location">
    <subcellularLocation>
        <location evidence="1">Membrane</location>
        <topology evidence="1">Multi-pass membrane protein</topology>
    </subcellularLocation>
</comment>
<proteinExistence type="predicted"/>
<gene>
    <name evidence="7" type="ORF">ISF26_05050</name>
</gene>
<dbReference type="InterPro" id="IPR022764">
    <property type="entry name" value="Peptidase_S54_rhomboid_dom"/>
</dbReference>
<evidence type="ECO:0000313" key="8">
    <source>
        <dbReference type="Proteomes" id="UP001054846"/>
    </source>
</evidence>
<evidence type="ECO:0000256" key="5">
    <source>
        <dbReference type="SAM" id="Phobius"/>
    </source>
</evidence>
<sequence>MLKKSENQSIARTIKSQAQILGGTVAAFWGIEIVDQVLFAGRYLDLFGIHPRDLDSLINIFFAPFLHVGFGHLIANTVPFVVLGWLIMARNFKDFFWVTLIVTLVSGLGVWLFAPANTVHLGASGVVFGYLGYLLLRGYFERSWQSVLIALGVGFLFGGALWGVLPLQAGVSWQAHLFGFLGGVLAARWLTPRRPAA</sequence>
<evidence type="ECO:0000256" key="3">
    <source>
        <dbReference type="ARBA" id="ARBA00022989"/>
    </source>
</evidence>
<evidence type="ECO:0000256" key="2">
    <source>
        <dbReference type="ARBA" id="ARBA00022692"/>
    </source>
</evidence>
<dbReference type="Proteomes" id="UP001054846">
    <property type="component" value="Chromosome"/>
</dbReference>
<feature type="transmembrane region" description="Helical" evidence="5">
    <location>
        <begin position="147"/>
        <end position="165"/>
    </location>
</feature>
<keyword evidence="2 5" id="KW-0812">Transmembrane</keyword>
<dbReference type="PANTHER" id="PTHR43731:SF9">
    <property type="entry name" value="SLR1461 PROTEIN"/>
    <property type="match status" value="1"/>
</dbReference>
<dbReference type="Pfam" id="PF01694">
    <property type="entry name" value="Rhomboid"/>
    <property type="match status" value="1"/>
</dbReference>
<dbReference type="PANTHER" id="PTHR43731">
    <property type="entry name" value="RHOMBOID PROTEASE"/>
    <property type="match status" value="1"/>
</dbReference>
<dbReference type="InterPro" id="IPR035952">
    <property type="entry name" value="Rhomboid-like_sf"/>
</dbReference>
<keyword evidence="8" id="KW-1185">Reference proteome</keyword>
<dbReference type="SUPFAM" id="SSF144091">
    <property type="entry name" value="Rhomboid-like"/>
    <property type="match status" value="1"/>
</dbReference>